<evidence type="ECO:0000313" key="2">
    <source>
        <dbReference type="Proteomes" id="UP000183561"/>
    </source>
</evidence>
<dbReference type="Proteomes" id="UP000183561">
    <property type="component" value="Unassembled WGS sequence"/>
</dbReference>
<evidence type="ECO:0000313" key="1">
    <source>
        <dbReference type="EMBL" id="SEB29151.1"/>
    </source>
</evidence>
<name>A0A1H4I5E9_9NOCA</name>
<dbReference type="EMBL" id="FNSV01000001">
    <property type="protein sequence ID" value="SEB29151.1"/>
    <property type="molecule type" value="Genomic_DNA"/>
</dbReference>
<reference evidence="2" key="1">
    <citation type="submission" date="2016-10" db="EMBL/GenBank/DDBJ databases">
        <authorList>
            <person name="Varghese N."/>
            <person name="Submissions S."/>
        </authorList>
    </citation>
    <scope>NUCLEOTIDE SEQUENCE [LARGE SCALE GENOMIC DNA]</scope>
    <source>
        <strain evidence="2">DSM 44498</strain>
    </source>
</reference>
<protein>
    <submittedName>
        <fullName evidence="1">Uncharacterized protein</fullName>
    </submittedName>
</protein>
<gene>
    <name evidence="1" type="ORF">SAMN04490239_0030</name>
</gene>
<keyword evidence="2" id="KW-1185">Reference proteome</keyword>
<dbReference type="AlphaFoldDB" id="A0A1H4I5E9"/>
<accession>A0A1H4I5E9</accession>
<sequence>MSDEVVAARVWVIEQLRFPQRAPRTTAVIAWLHVSATTQSAVAGLSNAILDANELVAQPSWWHSIIGRPAGIRN</sequence>
<proteinExistence type="predicted"/>
<organism evidence="1 2">
    <name type="scientific">Rhodococcus koreensis</name>
    <dbReference type="NCBI Taxonomy" id="99653"/>
    <lineage>
        <taxon>Bacteria</taxon>
        <taxon>Bacillati</taxon>
        <taxon>Actinomycetota</taxon>
        <taxon>Actinomycetes</taxon>
        <taxon>Mycobacteriales</taxon>
        <taxon>Nocardiaceae</taxon>
        <taxon>Rhodococcus</taxon>
    </lineage>
</organism>